<dbReference type="Pfam" id="PF03445">
    <property type="entry name" value="DUF294"/>
    <property type="match status" value="1"/>
</dbReference>
<dbReference type="SUPFAM" id="SSF51206">
    <property type="entry name" value="cAMP-binding domain-like"/>
    <property type="match status" value="1"/>
</dbReference>
<reference evidence="5 6" key="1">
    <citation type="submission" date="2016-05" db="EMBL/GenBank/DDBJ databases">
        <authorList>
            <person name="Lavstsen T."/>
            <person name="Jespersen J.S."/>
        </authorList>
    </citation>
    <scope>NUCLEOTIDE SEQUENCE [LARGE SCALE GENOMIC DNA]</scope>
    <source>
        <strain evidence="5 6">B7-9</strain>
    </source>
</reference>
<dbReference type="CDD" id="cd00038">
    <property type="entry name" value="CAP_ED"/>
    <property type="match status" value="1"/>
</dbReference>
<evidence type="ECO:0000259" key="4">
    <source>
        <dbReference type="PROSITE" id="PS51371"/>
    </source>
</evidence>
<protein>
    <recommendedName>
        <fullName evidence="7">Nucleotidyltransferase</fullName>
    </recommendedName>
</protein>
<dbReference type="CDD" id="cd04587">
    <property type="entry name" value="CBS_pair_CAP-ED_NT_Pol-beta-like_DUF294_assoc"/>
    <property type="match status" value="1"/>
</dbReference>
<dbReference type="GO" id="GO:0008773">
    <property type="term" value="F:[protein-PII] uridylyltransferase activity"/>
    <property type="evidence" value="ECO:0007669"/>
    <property type="project" value="InterPro"/>
</dbReference>
<dbReference type="InterPro" id="IPR000644">
    <property type="entry name" value="CBS_dom"/>
</dbReference>
<proteinExistence type="predicted"/>
<dbReference type="AlphaFoldDB" id="A0A2H3KJK2"/>
<dbReference type="PROSITE" id="PS51371">
    <property type="entry name" value="CBS"/>
    <property type="match status" value="2"/>
</dbReference>
<dbReference type="CDD" id="cd05401">
    <property type="entry name" value="NT_GlnE_GlnD_like"/>
    <property type="match status" value="1"/>
</dbReference>
<dbReference type="InterPro" id="IPR000595">
    <property type="entry name" value="cNMP-bd_dom"/>
</dbReference>
<feature type="domain" description="CBS" evidence="4">
    <location>
        <begin position="227"/>
        <end position="285"/>
    </location>
</feature>
<dbReference type="InterPro" id="IPR018821">
    <property type="entry name" value="DUF294_put_nucleoTrafse_sb-bd"/>
</dbReference>
<dbReference type="Gene3D" id="3.10.580.10">
    <property type="entry name" value="CBS-domain"/>
    <property type="match status" value="1"/>
</dbReference>
<dbReference type="RefSeq" id="WP_097654536.1">
    <property type="nucleotide sequence ID" value="NZ_LYXE01000153.1"/>
</dbReference>
<gene>
    <name evidence="5" type="ORF">A9Q02_18750</name>
</gene>
<dbReference type="SUPFAM" id="SSF54631">
    <property type="entry name" value="CBS-domain pair"/>
    <property type="match status" value="1"/>
</dbReference>
<organism evidence="5 6">
    <name type="scientific">Candidatus Chloroploca asiatica</name>
    <dbReference type="NCBI Taxonomy" id="1506545"/>
    <lineage>
        <taxon>Bacteria</taxon>
        <taxon>Bacillati</taxon>
        <taxon>Chloroflexota</taxon>
        <taxon>Chloroflexia</taxon>
        <taxon>Chloroflexales</taxon>
        <taxon>Chloroflexineae</taxon>
        <taxon>Oscillochloridaceae</taxon>
        <taxon>Candidatus Chloroploca</taxon>
    </lineage>
</organism>
<feature type="domain" description="Cyclic nucleotide-binding" evidence="3">
    <location>
        <begin position="13"/>
        <end position="115"/>
    </location>
</feature>
<dbReference type="InterPro" id="IPR014710">
    <property type="entry name" value="RmlC-like_jellyroll"/>
</dbReference>
<name>A0A2H3KJK2_9CHLR</name>
<evidence type="ECO:0000256" key="2">
    <source>
        <dbReference type="PROSITE-ProRule" id="PRU00703"/>
    </source>
</evidence>
<keyword evidence="6" id="KW-1185">Reference proteome</keyword>
<evidence type="ECO:0000313" key="6">
    <source>
        <dbReference type="Proteomes" id="UP000220922"/>
    </source>
</evidence>
<dbReference type="InterPro" id="IPR018490">
    <property type="entry name" value="cNMP-bd_dom_sf"/>
</dbReference>
<accession>A0A2H3KJK2</accession>
<dbReference type="InterPro" id="IPR051257">
    <property type="entry name" value="Diverse_CBS-Domain"/>
</dbReference>
<sequence>MEEITSFLTGYPPFDQLPPQAVTRAARGMQIEYFTAGQTILEFGGAPAKFLYIVRKGGVDLLRETGSEIEIFDTLGPGEAFGYPSLIRDQAPAVTVRAHTETLAYMLPSELFHRLREENPAFHRFFAAVAFDRLGFALKVRQDRADPALFQTRLGDLVRRSLMVISPDATVREAAQLMSKEGISCLLVDLPPIGILDHNTGIITDRDLRNRVLAAGLPADTLVREVMTAPALSLSTESLAFEGLLLMLERGIHHLPISEQGVVVGMVTNTDILRRQSRSPVFLPRQVDRATGLDELRNYTDQVAMTVSGLLDAGARIADIGRVVAVAHDALHRRLLRDIEMEIGPPPVPYAWVVLGSEGRLEQTLRTDQDNALIYADDAPPEAAAYFRKLAHMMVEQLVACGFPRCPGDVMATNPQWCQPLASWQAMFRRWIDVPEEEALLRSSIFFDYRQLYGDLDAEAGLRPVIARSQGNTIFLARLARAALRATPPLTFFRSVALDDERIDLKTRGTAMVVDLARLFALEAGRTETGTLSRLQASWPTASVSQAAAEGLADAFELLSLLRLRHQQQQIARGEEPTNLVVFPQLSPLERRELKESLQIIARIQRSVAMTYQTGRLG</sequence>
<dbReference type="Pfam" id="PF00027">
    <property type="entry name" value="cNMP_binding"/>
    <property type="match status" value="1"/>
</dbReference>
<dbReference type="OrthoDB" id="9810963at2"/>
<dbReference type="PANTHER" id="PTHR43080">
    <property type="entry name" value="CBS DOMAIN-CONTAINING PROTEIN CBSX3, MITOCHONDRIAL"/>
    <property type="match status" value="1"/>
</dbReference>
<dbReference type="SMART" id="SM00116">
    <property type="entry name" value="CBS"/>
    <property type="match status" value="2"/>
</dbReference>
<dbReference type="PANTHER" id="PTHR43080:SF2">
    <property type="entry name" value="CBS DOMAIN-CONTAINING PROTEIN"/>
    <property type="match status" value="1"/>
</dbReference>
<evidence type="ECO:0008006" key="7">
    <source>
        <dbReference type="Google" id="ProtNLM"/>
    </source>
</evidence>
<dbReference type="Gene3D" id="2.60.120.10">
    <property type="entry name" value="Jelly Rolls"/>
    <property type="match status" value="1"/>
</dbReference>
<dbReference type="Proteomes" id="UP000220922">
    <property type="component" value="Unassembled WGS sequence"/>
</dbReference>
<dbReference type="Pfam" id="PF10335">
    <property type="entry name" value="DUF294_C"/>
    <property type="match status" value="1"/>
</dbReference>
<evidence type="ECO:0000259" key="3">
    <source>
        <dbReference type="PROSITE" id="PS50042"/>
    </source>
</evidence>
<feature type="domain" description="CBS" evidence="4">
    <location>
        <begin position="158"/>
        <end position="221"/>
    </location>
</feature>
<dbReference type="Pfam" id="PF00571">
    <property type="entry name" value="CBS"/>
    <property type="match status" value="2"/>
</dbReference>
<dbReference type="SMART" id="SM00100">
    <property type="entry name" value="cNMP"/>
    <property type="match status" value="1"/>
</dbReference>
<evidence type="ECO:0000256" key="1">
    <source>
        <dbReference type="ARBA" id="ARBA00023122"/>
    </source>
</evidence>
<dbReference type="EMBL" id="LYXE01000153">
    <property type="protein sequence ID" value="PDV97348.1"/>
    <property type="molecule type" value="Genomic_DNA"/>
</dbReference>
<dbReference type="InterPro" id="IPR005105">
    <property type="entry name" value="GlnD_Uridyltrans_N"/>
</dbReference>
<dbReference type="PROSITE" id="PS50042">
    <property type="entry name" value="CNMP_BINDING_3"/>
    <property type="match status" value="1"/>
</dbReference>
<keyword evidence="1 2" id="KW-0129">CBS domain</keyword>
<comment type="caution">
    <text evidence="5">The sequence shown here is derived from an EMBL/GenBank/DDBJ whole genome shotgun (WGS) entry which is preliminary data.</text>
</comment>
<dbReference type="InterPro" id="IPR046342">
    <property type="entry name" value="CBS_dom_sf"/>
</dbReference>
<evidence type="ECO:0000313" key="5">
    <source>
        <dbReference type="EMBL" id="PDV97348.1"/>
    </source>
</evidence>